<comment type="caution">
    <text evidence="1">The sequence shown here is derived from an EMBL/GenBank/DDBJ whole genome shotgun (WGS) entry which is preliminary data.</text>
</comment>
<gene>
    <name evidence="1" type="ORF">RHSIM_Rhsim05G0103800</name>
</gene>
<dbReference type="AlphaFoldDB" id="A0A834GZK4"/>
<organism evidence="1 2">
    <name type="scientific">Rhododendron simsii</name>
    <name type="common">Sims's rhododendron</name>
    <dbReference type="NCBI Taxonomy" id="118357"/>
    <lineage>
        <taxon>Eukaryota</taxon>
        <taxon>Viridiplantae</taxon>
        <taxon>Streptophyta</taxon>
        <taxon>Embryophyta</taxon>
        <taxon>Tracheophyta</taxon>
        <taxon>Spermatophyta</taxon>
        <taxon>Magnoliopsida</taxon>
        <taxon>eudicotyledons</taxon>
        <taxon>Gunneridae</taxon>
        <taxon>Pentapetalae</taxon>
        <taxon>asterids</taxon>
        <taxon>Ericales</taxon>
        <taxon>Ericaceae</taxon>
        <taxon>Ericoideae</taxon>
        <taxon>Rhodoreae</taxon>
        <taxon>Rhododendron</taxon>
    </lineage>
</organism>
<reference evidence="1" key="1">
    <citation type="submission" date="2019-11" db="EMBL/GenBank/DDBJ databases">
        <authorList>
            <person name="Liu Y."/>
            <person name="Hou J."/>
            <person name="Li T.-Q."/>
            <person name="Guan C.-H."/>
            <person name="Wu X."/>
            <person name="Wu H.-Z."/>
            <person name="Ling F."/>
            <person name="Zhang R."/>
            <person name="Shi X.-G."/>
            <person name="Ren J.-P."/>
            <person name="Chen E.-F."/>
            <person name="Sun J.-M."/>
        </authorList>
    </citation>
    <scope>NUCLEOTIDE SEQUENCE</scope>
    <source>
        <strain evidence="1">Adult_tree_wgs_1</strain>
        <tissue evidence="1">Leaves</tissue>
    </source>
</reference>
<evidence type="ECO:0000313" key="1">
    <source>
        <dbReference type="EMBL" id="KAF7143550.1"/>
    </source>
</evidence>
<name>A0A834GZK4_RHOSS</name>
<accession>A0A834GZK4</accession>
<sequence length="402" mass="45475">MQIMVWDCYGHTEKEIISTVRAFVYVHNPGIVVLVGAPNIEKRHKKFGPLGHMRFTDVHSMHGGSHGDVLVAIQSYSFEIEPHWHDGNGFDVVISHTRNGMWPFEGLFNFIKEPHMRAVLNPGSGDLRLVSHLCGLMSNCDGPPLMWPYVLYKWQYQLVEKSKAPCLYLSKQLFHIFTIPYIQKFVMEGLEEGINACVDAERSFGVDIIKNIPTCYMISVGYKVKQVSINVKVPAPPHCISVLHWVPQYYKVGVHAKGSIEERENAIRSIMGWNDDAILPYHENNGSFDIVVYCCGIGWDKPLPNINDVISNLVGMVNIDLLIILQAPYPIETHREFLTTMGFVGQHAVEGAIFVSGNAWFLYTGKNIKVEMEVHQNEEINVTMTHKGEWSFCPVFIQGATT</sequence>
<dbReference type="EMBL" id="WJXA01000005">
    <property type="protein sequence ID" value="KAF7143550.1"/>
    <property type="molecule type" value="Genomic_DNA"/>
</dbReference>
<dbReference type="Proteomes" id="UP000626092">
    <property type="component" value="Unassembled WGS sequence"/>
</dbReference>
<proteinExistence type="predicted"/>
<keyword evidence="2" id="KW-1185">Reference proteome</keyword>
<evidence type="ECO:0000313" key="2">
    <source>
        <dbReference type="Proteomes" id="UP000626092"/>
    </source>
</evidence>
<protein>
    <submittedName>
        <fullName evidence="1">Uncharacterized protein</fullName>
    </submittedName>
</protein>